<dbReference type="EMBL" id="JAEKNN010000064">
    <property type="protein sequence ID" value="MBJ7610556.1"/>
    <property type="molecule type" value="Genomic_DNA"/>
</dbReference>
<evidence type="ECO:0000313" key="3">
    <source>
        <dbReference type="Proteomes" id="UP000614410"/>
    </source>
</evidence>
<feature type="transmembrane region" description="Helical" evidence="1">
    <location>
        <begin position="6"/>
        <end position="24"/>
    </location>
</feature>
<feature type="transmembrane region" description="Helical" evidence="1">
    <location>
        <begin position="52"/>
        <end position="69"/>
    </location>
</feature>
<feature type="transmembrane region" description="Helical" evidence="1">
    <location>
        <begin position="29"/>
        <end position="46"/>
    </location>
</feature>
<sequence>MSRNPVVAGLILIVGGVIIAVLALQQHDLPEVVLAIGITLLLAWTAERGHRFGASGATLSGLGLGLFIAEHVHGYSDYRDELAFGGIALGLLLAARFMPNGLRGAGSALLSIALFEAALQRLPASISAPSVYRAFDEGWAFGAVIVVYGVVTVLLAQRGGRRRAA</sequence>
<name>A0A934KJG9_9BACT</name>
<accession>A0A934KJG9</accession>
<keyword evidence="1" id="KW-1133">Transmembrane helix</keyword>
<evidence type="ECO:0000256" key="1">
    <source>
        <dbReference type="SAM" id="Phobius"/>
    </source>
</evidence>
<gene>
    <name evidence="2" type="ORF">JF887_14195</name>
</gene>
<feature type="transmembrane region" description="Helical" evidence="1">
    <location>
        <begin position="138"/>
        <end position="156"/>
    </location>
</feature>
<feature type="transmembrane region" description="Helical" evidence="1">
    <location>
        <begin position="81"/>
        <end position="98"/>
    </location>
</feature>
<keyword evidence="1" id="KW-0812">Transmembrane</keyword>
<protein>
    <submittedName>
        <fullName evidence="2">Uncharacterized protein</fullName>
    </submittedName>
</protein>
<comment type="caution">
    <text evidence="2">The sequence shown here is derived from an EMBL/GenBank/DDBJ whole genome shotgun (WGS) entry which is preliminary data.</text>
</comment>
<evidence type="ECO:0000313" key="2">
    <source>
        <dbReference type="EMBL" id="MBJ7610556.1"/>
    </source>
</evidence>
<dbReference type="Proteomes" id="UP000614410">
    <property type="component" value="Unassembled WGS sequence"/>
</dbReference>
<proteinExistence type="predicted"/>
<organism evidence="2 3">
    <name type="scientific">Candidatus Amunia macphersoniae</name>
    <dbReference type="NCBI Taxonomy" id="3127014"/>
    <lineage>
        <taxon>Bacteria</taxon>
        <taxon>Bacillati</taxon>
        <taxon>Candidatus Dormiibacterota</taxon>
        <taxon>Candidatus Dormibacteria</taxon>
        <taxon>Candidatus Aeolococcales</taxon>
        <taxon>Candidatus Aeolococcaceae</taxon>
        <taxon>Candidatus Amunia</taxon>
    </lineage>
</organism>
<dbReference type="AlphaFoldDB" id="A0A934KJG9"/>
<keyword evidence="1" id="KW-0472">Membrane</keyword>
<reference evidence="2 3" key="1">
    <citation type="submission" date="2020-10" db="EMBL/GenBank/DDBJ databases">
        <title>Ca. Dormibacterota MAGs.</title>
        <authorList>
            <person name="Montgomery K."/>
        </authorList>
    </citation>
    <scope>NUCLEOTIDE SEQUENCE [LARGE SCALE GENOMIC DNA]</scope>
    <source>
        <strain evidence="2">Mitchell_Peninsula_5</strain>
    </source>
</reference>